<dbReference type="Pfam" id="PF00571">
    <property type="entry name" value="CBS"/>
    <property type="match status" value="1"/>
</dbReference>
<evidence type="ECO:0000256" key="1">
    <source>
        <dbReference type="PROSITE-ProRule" id="PRU00703"/>
    </source>
</evidence>
<evidence type="ECO:0000313" key="7">
    <source>
        <dbReference type="Proteomes" id="UP001499986"/>
    </source>
</evidence>
<dbReference type="CDD" id="cd01949">
    <property type="entry name" value="GGDEF"/>
    <property type="match status" value="1"/>
</dbReference>
<accession>A0ABP5W1A8</accession>
<name>A0ABP5W1A8_9ACTN</name>
<sequence>MPDGLGAVPGRGTESVPDTARGGAGRDKGGAERRDRDAGHGTGRCRDKHGSVPARALTARPHRDRHTLCDRSGILRERLMNRAWACAGGVHHAPVHSWTDTLRFAFQPVVNLTTGVVVGLEILARPETGDILAEARRNPELDSRLAVSAVRAAVRKETLLPLFVNVFAGTLADLGGLPSLHDAVREAGRLPWEVTIDVCPPYTHVPQRALLEAVSRLRGQGFRICADGVGDGDVPLRLLSDVTPDLVKLDASLLARPAVVRSMRTLCDELGALLAVEGVETEGQCAGALAAGAQLAQGELFAPPARLPAADVYVPPRSPGDVAVPRSGPSVREFVRPAALLPATASAGQVRALLTGSPDVSGVLLVDTAGVPVRSVHRSRFLLSMSGRYGHALYADRPAAKLGDPPRTVGVDATAWEVLDVVAVGGRDRTSDDVAVVDEYGRCVGVVRLADLVRALAETRVEEAAGLNPLTRLPGSDAITGEVDRRIASGRAFALSWLDVDHFKQVNDGAGFAAGDELIRAVGRALQQAATDGTRVGHIGGDDFLVLAEPEGLDPLAASVLDAPWSAGGRPVTLSLATVVCAPGSVTDHRQAAACLAPLKKAAKGLHGASWVLGRAGLPGHETRRGAEATPAPVPAPAPCGVAEPGGG</sequence>
<evidence type="ECO:0000313" key="6">
    <source>
        <dbReference type="EMBL" id="GAA2415034.1"/>
    </source>
</evidence>
<feature type="region of interest" description="Disordered" evidence="2">
    <location>
        <begin position="1"/>
        <end position="59"/>
    </location>
</feature>
<proteinExistence type="predicted"/>
<dbReference type="InterPro" id="IPR000644">
    <property type="entry name" value="CBS_dom"/>
</dbReference>
<dbReference type="PROSITE" id="PS50883">
    <property type="entry name" value="EAL"/>
    <property type="match status" value="1"/>
</dbReference>
<dbReference type="SUPFAM" id="SSF55073">
    <property type="entry name" value="Nucleotide cyclase"/>
    <property type="match status" value="1"/>
</dbReference>
<dbReference type="Pfam" id="PF00990">
    <property type="entry name" value="GGDEF"/>
    <property type="match status" value="1"/>
</dbReference>
<keyword evidence="7" id="KW-1185">Reference proteome</keyword>
<feature type="domain" description="EAL" evidence="3">
    <location>
        <begin position="83"/>
        <end position="318"/>
    </location>
</feature>
<reference evidence="7" key="1">
    <citation type="journal article" date="2019" name="Int. J. Syst. Evol. Microbiol.">
        <title>The Global Catalogue of Microorganisms (GCM) 10K type strain sequencing project: providing services to taxonomists for standard genome sequencing and annotation.</title>
        <authorList>
            <consortium name="The Broad Institute Genomics Platform"/>
            <consortium name="The Broad Institute Genome Sequencing Center for Infectious Disease"/>
            <person name="Wu L."/>
            <person name="Ma J."/>
        </authorList>
    </citation>
    <scope>NUCLEOTIDE SEQUENCE [LARGE SCALE GENOMIC DNA]</scope>
    <source>
        <strain evidence="7">JCM 4358</strain>
    </source>
</reference>
<dbReference type="Gene3D" id="3.30.70.270">
    <property type="match status" value="1"/>
</dbReference>
<dbReference type="InterPro" id="IPR029787">
    <property type="entry name" value="Nucleotide_cyclase"/>
</dbReference>
<dbReference type="PROSITE" id="PS51371">
    <property type="entry name" value="CBS"/>
    <property type="match status" value="1"/>
</dbReference>
<keyword evidence="1" id="KW-0129">CBS domain</keyword>
<evidence type="ECO:0000259" key="5">
    <source>
        <dbReference type="PROSITE" id="PS51371"/>
    </source>
</evidence>
<evidence type="ECO:0000259" key="3">
    <source>
        <dbReference type="PROSITE" id="PS50883"/>
    </source>
</evidence>
<evidence type="ECO:0000259" key="4">
    <source>
        <dbReference type="PROSITE" id="PS50887"/>
    </source>
</evidence>
<feature type="compositionally biased region" description="Basic and acidic residues" evidence="2">
    <location>
        <begin position="24"/>
        <end position="50"/>
    </location>
</feature>
<dbReference type="InterPro" id="IPR046342">
    <property type="entry name" value="CBS_dom_sf"/>
</dbReference>
<dbReference type="InterPro" id="IPR043128">
    <property type="entry name" value="Rev_trsase/Diguanyl_cyclase"/>
</dbReference>
<dbReference type="Gene3D" id="3.20.20.450">
    <property type="entry name" value="EAL domain"/>
    <property type="match status" value="1"/>
</dbReference>
<gene>
    <name evidence="6" type="ORF">GCM10010255_61470</name>
</gene>
<dbReference type="CDD" id="cd01948">
    <property type="entry name" value="EAL"/>
    <property type="match status" value="1"/>
</dbReference>
<dbReference type="SUPFAM" id="SSF141868">
    <property type="entry name" value="EAL domain-like"/>
    <property type="match status" value="1"/>
</dbReference>
<dbReference type="PANTHER" id="PTHR33121:SF70">
    <property type="entry name" value="SIGNALING PROTEIN YKOW"/>
    <property type="match status" value="1"/>
</dbReference>
<organism evidence="6 7">
    <name type="scientific">Streptomyces coeruleofuscus</name>
    <dbReference type="NCBI Taxonomy" id="66879"/>
    <lineage>
        <taxon>Bacteria</taxon>
        <taxon>Bacillati</taxon>
        <taxon>Actinomycetota</taxon>
        <taxon>Actinomycetes</taxon>
        <taxon>Kitasatosporales</taxon>
        <taxon>Streptomycetaceae</taxon>
        <taxon>Streptomyces</taxon>
    </lineage>
</organism>
<dbReference type="SMART" id="SM00052">
    <property type="entry name" value="EAL"/>
    <property type="match status" value="1"/>
</dbReference>
<evidence type="ECO:0000256" key="2">
    <source>
        <dbReference type="SAM" id="MobiDB-lite"/>
    </source>
</evidence>
<dbReference type="PROSITE" id="PS50887">
    <property type="entry name" value="GGDEF"/>
    <property type="match status" value="1"/>
</dbReference>
<dbReference type="InterPro" id="IPR050706">
    <property type="entry name" value="Cyclic-di-GMP_PDE-like"/>
</dbReference>
<feature type="domain" description="CBS" evidence="5">
    <location>
        <begin position="399"/>
        <end position="463"/>
    </location>
</feature>
<dbReference type="EMBL" id="BAAASE010000008">
    <property type="protein sequence ID" value="GAA2415034.1"/>
    <property type="molecule type" value="Genomic_DNA"/>
</dbReference>
<dbReference type="InterPro" id="IPR000160">
    <property type="entry name" value="GGDEF_dom"/>
</dbReference>
<dbReference type="PANTHER" id="PTHR33121">
    <property type="entry name" value="CYCLIC DI-GMP PHOSPHODIESTERASE PDEF"/>
    <property type="match status" value="1"/>
</dbReference>
<feature type="compositionally biased region" description="Low complexity" evidence="2">
    <location>
        <begin position="639"/>
        <end position="648"/>
    </location>
</feature>
<dbReference type="NCBIfam" id="TIGR00254">
    <property type="entry name" value="GGDEF"/>
    <property type="match status" value="1"/>
</dbReference>
<feature type="region of interest" description="Disordered" evidence="2">
    <location>
        <begin position="622"/>
        <end position="648"/>
    </location>
</feature>
<dbReference type="Pfam" id="PF00563">
    <property type="entry name" value="EAL"/>
    <property type="match status" value="1"/>
</dbReference>
<dbReference type="InterPro" id="IPR035919">
    <property type="entry name" value="EAL_sf"/>
</dbReference>
<dbReference type="InterPro" id="IPR001633">
    <property type="entry name" value="EAL_dom"/>
</dbReference>
<protein>
    <submittedName>
        <fullName evidence="6">GGDEF domain-containing protein</fullName>
    </submittedName>
</protein>
<dbReference type="SUPFAM" id="SSF54631">
    <property type="entry name" value="CBS-domain pair"/>
    <property type="match status" value="1"/>
</dbReference>
<dbReference type="SMART" id="SM00267">
    <property type="entry name" value="GGDEF"/>
    <property type="match status" value="1"/>
</dbReference>
<feature type="domain" description="GGDEF" evidence="4">
    <location>
        <begin position="491"/>
        <end position="616"/>
    </location>
</feature>
<comment type="caution">
    <text evidence="6">The sequence shown here is derived from an EMBL/GenBank/DDBJ whole genome shotgun (WGS) entry which is preliminary data.</text>
</comment>
<dbReference type="Proteomes" id="UP001499986">
    <property type="component" value="Unassembled WGS sequence"/>
</dbReference>